<dbReference type="Gene3D" id="3.60.15.10">
    <property type="entry name" value="Ribonuclease Z/Hydroxyacylglutathione hydrolase-like"/>
    <property type="match status" value="1"/>
</dbReference>
<keyword evidence="3" id="KW-0378">Hydrolase</keyword>
<dbReference type="Proteomes" id="UP000431401">
    <property type="component" value="Unassembled WGS sequence"/>
</dbReference>
<dbReference type="Pfam" id="PF00753">
    <property type="entry name" value="Lactamase_B"/>
    <property type="match status" value="1"/>
</dbReference>
<evidence type="ECO:0000256" key="4">
    <source>
        <dbReference type="ARBA" id="ARBA00022833"/>
    </source>
</evidence>
<feature type="domain" description="Metallo-beta-lactamase" evidence="5">
    <location>
        <begin position="69"/>
        <end position="272"/>
    </location>
</feature>
<evidence type="ECO:0000313" key="7">
    <source>
        <dbReference type="Proteomes" id="UP000431401"/>
    </source>
</evidence>
<dbReference type="GO" id="GO:0046872">
    <property type="term" value="F:metal ion binding"/>
    <property type="evidence" value="ECO:0007669"/>
    <property type="project" value="UniProtKB-KW"/>
</dbReference>
<proteinExistence type="inferred from homology"/>
<evidence type="ECO:0000256" key="3">
    <source>
        <dbReference type="ARBA" id="ARBA00022801"/>
    </source>
</evidence>
<sequence length="297" mass="31300">MGISVSTDDRLTRPGGIRTVDVGELVVRYLPDGLTPLHGAKWLPGTTPEFWAVGDHAKYLDAGGDLIASVGGLLVTHRGLGRSMLIDAGFGPMEYQTPFGTLRGGAMLGSLGAVGLVPSDVELVALTHLHGDHIGYLWQAPGADGRFPFAHARVAVAESEWARPDLAAREGTSPEMVACFADQVAVCRDGEEIFPGVTALTLPGHTVGHTGYLLRSEGETLVVLGDALHTPLQVTYPELSSASDLDPRLAIDVRRRIVNTVADNGFLAFGGHFAAVQFGHCLRGDGGAAVWEPLPAE</sequence>
<evidence type="ECO:0000259" key="5">
    <source>
        <dbReference type="SMART" id="SM00849"/>
    </source>
</evidence>
<dbReference type="AlphaFoldDB" id="A0A7K0DJ85"/>
<dbReference type="SUPFAM" id="SSF56281">
    <property type="entry name" value="Metallo-hydrolase/oxidoreductase"/>
    <property type="match status" value="1"/>
</dbReference>
<comment type="caution">
    <text evidence="6">The sequence shown here is derived from an EMBL/GenBank/DDBJ whole genome shotgun (WGS) entry which is preliminary data.</text>
</comment>
<name>A0A7K0DJ85_9NOCA</name>
<dbReference type="PANTHER" id="PTHR42978">
    <property type="entry name" value="QUORUM-QUENCHING LACTONASE YTNP-RELATED-RELATED"/>
    <property type="match status" value="1"/>
</dbReference>
<dbReference type="RefSeq" id="WP_319942626.1">
    <property type="nucleotide sequence ID" value="NZ_WEGI01000002.1"/>
</dbReference>
<keyword evidence="4" id="KW-0862">Zinc</keyword>
<organism evidence="6 7">
    <name type="scientific">Nocardia aurantia</name>
    <dbReference type="NCBI Taxonomy" id="2585199"/>
    <lineage>
        <taxon>Bacteria</taxon>
        <taxon>Bacillati</taxon>
        <taxon>Actinomycetota</taxon>
        <taxon>Actinomycetes</taxon>
        <taxon>Mycobacteriales</taxon>
        <taxon>Nocardiaceae</taxon>
        <taxon>Nocardia</taxon>
    </lineage>
</organism>
<dbReference type="EMBL" id="WEGI01000002">
    <property type="protein sequence ID" value="MQY25718.1"/>
    <property type="molecule type" value="Genomic_DNA"/>
</dbReference>
<dbReference type="InterPro" id="IPR051013">
    <property type="entry name" value="MBL_superfamily_lactonases"/>
</dbReference>
<evidence type="ECO:0000256" key="1">
    <source>
        <dbReference type="ARBA" id="ARBA00007749"/>
    </source>
</evidence>
<dbReference type="GO" id="GO:0016787">
    <property type="term" value="F:hydrolase activity"/>
    <property type="evidence" value="ECO:0007669"/>
    <property type="project" value="UniProtKB-KW"/>
</dbReference>
<dbReference type="InterPro" id="IPR036866">
    <property type="entry name" value="RibonucZ/Hydroxyglut_hydro"/>
</dbReference>
<evidence type="ECO:0000313" key="6">
    <source>
        <dbReference type="EMBL" id="MQY25718.1"/>
    </source>
</evidence>
<dbReference type="SMART" id="SM00849">
    <property type="entry name" value="Lactamase_B"/>
    <property type="match status" value="1"/>
</dbReference>
<dbReference type="InterPro" id="IPR001279">
    <property type="entry name" value="Metallo-B-lactamas"/>
</dbReference>
<protein>
    <recommendedName>
        <fullName evidence="5">Metallo-beta-lactamase domain-containing protein</fullName>
    </recommendedName>
</protein>
<accession>A0A7K0DJ85</accession>
<keyword evidence="2" id="KW-0479">Metal-binding</keyword>
<dbReference type="PANTHER" id="PTHR42978:SF6">
    <property type="entry name" value="QUORUM-QUENCHING LACTONASE YTNP-RELATED"/>
    <property type="match status" value="1"/>
</dbReference>
<gene>
    <name evidence="6" type="ORF">NRB56_12750</name>
</gene>
<keyword evidence="7" id="KW-1185">Reference proteome</keyword>
<evidence type="ECO:0000256" key="2">
    <source>
        <dbReference type="ARBA" id="ARBA00022723"/>
    </source>
</evidence>
<reference evidence="6 7" key="1">
    <citation type="submission" date="2019-10" db="EMBL/GenBank/DDBJ databases">
        <title>Nocardia macrotermitis sp. nov. and Nocardia aurantia sp. nov., isolated from the gut of fungus growing-termite Macrotermes natalensis.</title>
        <authorList>
            <person name="Benndorf R."/>
            <person name="Schwitalla J."/>
            <person name="Martin K."/>
            <person name="De Beer W."/>
            <person name="Kaster A.-K."/>
            <person name="Vollmers J."/>
            <person name="Poulsen M."/>
            <person name="Beemelmanns C."/>
        </authorList>
    </citation>
    <scope>NUCLEOTIDE SEQUENCE [LARGE SCALE GENOMIC DNA]</scope>
    <source>
        <strain evidence="6 7">RB56</strain>
    </source>
</reference>
<comment type="similarity">
    <text evidence="1">Belongs to the metallo-beta-lactamase superfamily.</text>
</comment>